<dbReference type="Pfam" id="PF02932">
    <property type="entry name" value="Neur_chan_memb"/>
    <property type="match status" value="1"/>
</dbReference>
<dbReference type="GO" id="GO:0004888">
    <property type="term" value="F:transmembrane signaling receptor activity"/>
    <property type="evidence" value="ECO:0007669"/>
    <property type="project" value="InterPro"/>
</dbReference>
<keyword evidence="4" id="KW-0732">Signal</keyword>
<keyword evidence="7 18" id="KW-0406">Ion transport</keyword>
<feature type="coiled-coil region" evidence="19">
    <location>
        <begin position="284"/>
        <end position="311"/>
    </location>
</feature>
<dbReference type="SUPFAM" id="SSF90112">
    <property type="entry name" value="Neurotransmitter-gated ion-channel transmembrane pore"/>
    <property type="match status" value="1"/>
</dbReference>
<comment type="similarity">
    <text evidence="18">Belongs to the ligand-gated ion channel (TC 1.A.9) family.</text>
</comment>
<feature type="transmembrane region" description="Helical" evidence="18">
    <location>
        <begin position="199"/>
        <end position="221"/>
    </location>
</feature>
<evidence type="ECO:0000259" key="21">
    <source>
        <dbReference type="Pfam" id="PF02932"/>
    </source>
</evidence>
<comment type="catalytic activity">
    <reaction evidence="15">
        <text>Na(+)(in) = Na(+)(out)</text>
        <dbReference type="Rhea" id="RHEA:34963"/>
        <dbReference type="ChEBI" id="CHEBI:29101"/>
    </reaction>
</comment>
<dbReference type="Proteomes" id="UP000034805">
    <property type="component" value="Unassembled WGS sequence"/>
</dbReference>
<evidence type="ECO:0000256" key="16">
    <source>
        <dbReference type="ARBA" id="ARBA00036634"/>
    </source>
</evidence>
<evidence type="ECO:0000256" key="15">
    <source>
        <dbReference type="ARBA" id="ARBA00036239"/>
    </source>
</evidence>
<evidence type="ECO:0000256" key="14">
    <source>
        <dbReference type="ARBA" id="ARBA00034430"/>
    </source>
</evidence>
<keyword evidence="19" id="KW-0175">Coiled coil</keyword>
<comment type="function">
    <text evidence="17">Forms serotonin (5-hydroxytryptamine/5-HT3)-activated cation-selective channel complexes, which when activated cause fast, depolarizing responses in neurons.</text>
</comment>
<protein>
    <submittedName>
        <fullName evidence="22">5-hydroxytryptamine receptor 3A-like</fullName>
    </submittedName>
</protein>
<dbReference type="InterPro" id="IPR049944">
    <property type="entry name" value="LGIC_TM_5-HT3"/>
</dbReference>
<dbReference type="Gene3D" id="2.70.170.10">
    <property type="entry name" value="Neurotransmitter-gated ion-channel ligand-binding domain"/>
    <property type="match status" value="1"/>
</dbReference>
<evidence type="ECO:0000256" key="4">
    <source>
        <dbReference type="ARBA" id="ARBA00022729"/>
    </source>
</evidence>
<feature type="transmembrane region" description="Helical" evidence="18">
    <location>
        <begin position="135"/>
        <end position="158"/>
    </location>
</feature>
<proteinExistence type="inferred from homology"/>
<feature type="domain" description="Neurotransmitter-gated ion-channel transmembrane" evidence="21">
    <location>
        <begin position="142"/>
        <end position="219"/>
    </location>
</feature>
<evidence type="ECO:0000256" key="3">
    <source>
        <dbReference type="ARBA" id="ARBA00022692"/>
    </source>
</evidence>
<comment type="catalytic activity">
    <reaction evidence="16">
        <text>Ca(2+)(in) = Ca(2+)(out)</text>
        <dbReference type="Rhea" id="RHEA:29671"/>
        <dbReference type="ChEBI" id="CHEBI:29108"/>
    </reaction>
</comment>
<evidence type="ECO:0000256" key="17">
    <source>
        <dbReference type="ARBA" id="ARBA00037540"/>
    </source>
</evidence>
<dbReference type="InterPro" id="IPR006202">
    <property type="entry name" value="Neur_chan_lig-bd"/>
</dbReference>
<evidence type="ECO:0000256" key="9">
    <source>
        <dbReference type="ARBA" id="ARBA00023170"/>
    </source>
</evidence>
<keyword evidence="5 18" id="KW-1133">Transmembrane helix</keyword>
<evidence type="ECO:0000256" key="5">
    <source>
        <dbReference type="ARBA" id="ARBA00022989"/>
    </source>
</evidence>
<evidence type="ECO:0000256" key="2">
    <source>
        <dbReference type="ARBA" id="ARBA00022475"/>
    </source>
</evidence>
<keyword evidence="3 18" id="KW-0812">Transmembrane</keyword>
<keyword evidence="11" id="KW-1071">Ligand-gated ion channel</keyword>
<evidence type="ECO:0000259" key="20">
    <source>
        <dbReference type="Pfam" id="PF02931"/>
    </source>
</evidence>
<dbReference type="GO" id="GO:0005230">
    <property type="term" value="F:extracellular ligand-gated monoatomic ion channel activity"/>
    <property type="evidence" value="ECO:0007669"/>
    <property type="project" value="InterPro"/>
</dbReference>
<dbReference type="AlphaFoldDB" id="A0A0P7UJ37"/>
<dbReference type="KEGG" id="sfm:108931902"/>
<dbReference type="InterPro" id="IPR038050">
    <property type="entry name" value="Neuro_actylchol_rec"/>
</dbReference>
<keyword evidence="12 18" id="KW-0407">Ion channel</keyword>
<evidence type="ECO:0000256" key="8">
    <source>
        <dbReference type="ARBA" id="ARBA00023136"/>
    </source>
</evidence>
<dbReference type="EMBL" id="JARO02004594">
    <property type="protein sequence ID" value="KPP68243.1"/>
    <property type="molecule type" value="Genomic_DNA"/>
</dbReference>
<dbReference type="InterPro" id="IPR036734">
    <property type="entry name" value="Neur_chan_lig-bd_sf"/>
</dbReference>
<feature type="domain" description="Neurotransmitter-gated ion-channel ligand-binding" evidence="20">
    <location>
        <begin position="2"/>
        <end position="132"/>
    </location>
</feature>
<dbReference type="InterPro" id="IPR006201">
    <property type="entry name" value="Neur_channel"/>
</dbReference>
<dbReference type="OrthoDB" id="6097796at2759"/>
<evidence type="ECO:0000256" key="18">
    <source>
        <dbReference type="RuleBase" id="RU000687"/>
    </source>
</evidence>
<dbReference type="InterPro" id="IPR018000">
    <property type="entry name" value="Neurotransmitter_ion_chnl_CS"/>
</dbReference>
<gene>
    <name evidence="22" type="ORF">Z043_113095</name>
</gene>
<evidence type="ECO:0000256" key="1">
    <source>
        <dbReference type="ARBA" id="ARBA00022448"/>
    </source>
</evidence>
<evidence type="ECO:0000256" key="10">
    <source>
        <dbReference type="ARBA" id="ARBA00023257"/>
    </source>
</evidence>
<keyword evidence="6" id="KW-0770">Synapse</keyword>
<dbReference type="GO" id="GO:0045211">
    <property type="term" value="C:postsynaptic membrane"/>
    <property type="evidence" value="ECO:0007669"/>
    <property type="project" value="UniProtKB-SubCell"/>
</dbReference>
<keyword evidence="2" id="KW-1003">Cell membrane</keyword>
<evidence type="ECO:0000256" key="7">
    <source>
        <dbReference type="ARBA" id="ARBA00023065"/>
    </source>
</evidence>
<dbReference type="PROSITE" id="PS00236">
    <property type="entry name" value="NEUROTR_ION_CHANNEL"/>
    <property type="match status" value="1"/>
</dbReference>
<evidence type="ECO:0000313" key="23">
    <source>
        <dbReference type="Proteomes" id="UP000034805"/>
    </source>
</evidence>
<name>A0A0P7UJ37_SCLFO</name>
<dbReference type="PANTHER" id="PTHR18945">
    <property type="entry name" value="NEUROTRANSMITTER GATED ION CHANNEL"/>
    <property type="match status" value="1"/>
</dbReference>
<keyword evidence="8 18" id="KW-0472">Membrane</keyword>
<organism evidence="22 23">
    <name type="scientific">Scleropages formosus</name>
    <name type="common">Asian bonytongue</name>
    <name type="synonym">Osteoglossum formosum</name>
    <dbReference type="NCBI Taxonomy" id="113540"/>
    <lineage>
        <taxon>Eukaryota</taxon>
        <taxon>Metazoa</taxon>
        <taxon>Chordata</taxon>
        <taxon>Craniata</taxon>
        <taxon>Vertebrata</taxon>
        <taxon>Euteleostomi</taxon>
        <taxon>Actinopterygii</taxon>
        <taxon>Neopterygii</taxon>
        <taxon>Teleostei</taxon>
        <taxon>Osteoglossocephala</taxon>
        <taxon>Osteoglossomorpha</taxon>
        <taxon>Osteoglossiformes</taxon>
        <taxon>Osteoglossidae</taxon>
        <taxon>Scleropages</taxon>
    </lineage>
</organism>
<dbReference type="InterPro" id="IPR006029">
    <property type="entry name" value="Neurotrans-gated_channel_TM"/>
</dbReference>
<comment type="caution">
    <text evidence="22">The sequence shown here is derived from an EMBL/GenBank/DDBJ whole genome shotgun (WGS) entry which is preliminary data.</text>
</comment>
<feature type="transmembrane region" description="Helical" evidence="18">
    <location>
        <begin position="170"/>
        <end position="187"/>
    </location>
</feature>
<evidence type="ECO:0000256" key="11">
    <source>
        <dbReference type="ARBA" id="ARBA00023286"/>
    </source>
</evidence>
<evidence type="ECO:0000256" key="6">
    <source>
        <dbReference type="ARBA" id="ARBA00023018"/>
    </source>
</evidence>
<comment type="subcellular location">
    <subcellularLocation>
        <location evidence="13">Postsynaptic cell membrane</location>
        <topology evidence="13">Multi-pass membrane protein</topology>
    </subcellularLocation>
</comment>
<reference evidence="22 23" key="1">
    <citation type="submission" date="2015-08" db="EMBL/GenBank/DDBJ databases">
        <title>The genome of the Asian arowana (Scleropages formosus).</title>
        <authorList>
            <person name="Tan M.H."/>
            <person name="Gan H.M."/>
            <person name="Croft L.J."/>
            <person name="Austin C.M."/>
        </authorList>
    </citation>
    <scope>NUCLEOTIDE SEQUENCE [LARGE SCALE GENOMIC DNA]</scope>
    <source>
        <strain evidence="22">Aro1</strain>
    </source>
</reference>
<sequence length="345" mass="38960">MTRFTLPASRVWTPDTVVREAVSEDRQQSAPYVSVSFSGGVQLVELLLLDLRCDLIMFLFPFDKQTCNLTLGSNLHTAQEMVLLLEESAHFRLPTLSLHGEWELLSVRRHTFAQVQGRQPYSRIAFQVELQRYSLFYVVNLMVPSTLVMIIDLAGFCIPVESAERIPFKVTLLFGYTVFLVLVTDLLPPFRDTTPMLGLYLVVCLAFLSLSMGESVLLLALGQLDLLEPLHPLHSIASVLCPHVLREPRRRTATGKRSAARGLQRAYGLVQQGAEPSCGRGCVLEALAEELKDVSEELQTLTNRAESRQQALRLMEAMDRLCFRAYMSLFLAFVFVLTLCWALYR</sequence>
<dbReference type="Gene3D" id="1.20.58.390">
    <property type="entry name" value="Neurotransmitter-gated ion-channel transmembrane domain"/>
    <property type="match status" value="1"/>
</dbReference>
<dbReference type="SUPFAM" id="SSF63712">
    <property type="entry name" value="Nicotinic receptor ligand binding domain-like"/>
    <property type="match status" value="1"/>
</dbReference>
<dbReference type="InterPro" id="IPR036719">
    <property type="entry name" value="Neuro-gated_channel_TM_sf"/>
</dbReference>
<evidence type="ECO:0000256" key="12">
    <source>
        <dbReference type="ARBA" id="ARBA00023303"/>
    </source>
</evidence>
<dbReference type="PRINTS" id="PR00252">
    <property type="entry name" value="NRIONCHANNEL"/>
</dbReference>
<comment type="catalytic activity">
    <reaction evidence="14">
        <text>K(+)(in) = K(+)(out)</text>
        <dbReference type="Rhea" id="RHEA:29463"/>
        <dbReference type="ChEBI" id="CHEBI:29103"/>
    </reaction>
</comment>
<evidence type="ECO:0000256" key="19">
    <source>
        <dbReference type="SAM" id="Coils"/>
    </source>
</evidence>
<keyword evidence="10" id="KW-0628">Postsynaptic cell membrane</keyword>
<evidence type="ECO:0000256" key="13">
    <source>
        <dbReference type="ARBA" id="ARBA00034104"/>
    </source>
</evidence>
<evidence type="ECO:0000313" key="22">
    <source>
        <dbReference type="EMBL" id="KPP68243.1"/>
    </source>
</evidence>
<keyword evidence="9 22" id="KW-0675">Receptor</keyword>
<dbReference type="CDD" id="cd19063">
    <property type="entry name" value="LGIC_TM_5-HT3"/>
    <property type="match status" value="1"/>
</dbReference>
<feature type="transmembrane region" description="Helical" evidence="18">
    <location>
        <begin position="323"/>
        <end position="344"/>
    </location>
</feature>
<dbReference type="Pfam" id="PF02931">
    <property type="entry name" value="Neur_chan_LBD"/>
    <property type="match status" value="1"/>
</dbReference>
<keyword evidence="1 18" id="KW-0813">Transport</keyword>
<accession>A0A0P7UJ37</accession>